<organism evidence="2 3">
    <name type="scientific">Capnocytophaga gingivalis</name>
    <dbReference type="NCBI Taxonomy" id="1017"/>
    <lineage>
        <taxon>Bacteria</taxon>
        <taxon>Pseudomonadati</taxon>
        <taxon>Bacteroidota</taxon>
        <taxon>Flavobacteriia</taxon>
        <taxon>Flavobacteriales</taxon>
        <taxon>Flavobacteriaceae</taxon>
        <taxon>Capnocytophaga</taxon>
    </lineage>
</organism>
<comment type="caution">
    <text evidence="2">The sequence shown here is derived from an EMBL/GenBank/DDBJ whole genome shotgun (WGS) entry which is preliminary data.</text>
</comment>
<feature type="domain" description="GmrSD restriction endonucleases N-terminal" evidence="1">
    <location>
        <begin position="11"/>
        <end position="225"/>
    </location>
</feature>
<evidence type="ECO:0000259" key="1">
    <source>
        <dbReference type="Pfam" id="PF03235"/>
    </source>
</evidence>
<dbReference type="RefSeq" id="WP_323978524.1">
    <property type="nucleotide sequence ID" value="NZ_JAYKBV010000001.1"/>
</dbReference>
<reference evidence="2 3" key="1">
    <citation type="submission" date="2023-12" db="EMBL/GenBank/DDBJ databases">
        <title>Genomic sequences of Capnocytophaga and Parvimonas strains.</title>
        <authorList>
            <person name="Watt R.M."/>
            <person name="Wang M."/>
            <person name="Yang T."/>
            <person name="Tong W.M."/>
        </authorList>
    </citation>
    <scope>NUCLEOTIDE SEQUENCE [LARGE SCALE GENOMIC DNA]</scope>
    <source>
        <strain evidence="2 3">CCUG 13156</strain>
    </source>
</reference>
<proteinExistence type="predicted"/>
<dbReference type="Proteomes" id="UP001324270">
    <property type="component" value="Unassembled WGS sequence"/>
</dbReference>
<protein>
    <submittedName>
        <fullName evidence="2">DUF262 domain-containing protein</fullName>
    </submittedName>
</protein>
<evidence type="ECO:0000313" key="2">
    <source>
        <dbReference type="EMBL" id="MEB3039108.1"/>
    </source>
</evidence>
<accession>A0ABU5Y5B4</accession>
<sequence length="695" mass="82807">MSNKAITLLEFAQNKKIEIPIFQRDYAQGRNDHMTDKIRKNFVSSLIEALDKNIPIELDFIYGREVDNTITLIDGQQRLTTLFLLHWYISQRIGKIDAFNNIKFSYATRDYAKDFTAKLTTGEDFKIDFTQATLSTELKDKNWFYDDWQHDPTVSGMLNTLDEIHKQLRDKTIDHYWSLLEQDKQGIITFYWLDLEEHQLTDELYLKMNARGKQLSNFENFKASLVKRINDEQWESKEKNEETFSYKMDTTYTDLFWKYRGNVNVIDYEVTNFFAGMAMIGYAFKEKNSEAQQRRVQELFNNPLSVRVEDFEESDFNLFMSYLNFYSTVENISIETNLWKYYNTDNKRGFFEEFIKDENKGTGEVYKGATYKQRVFFYAITNLFIKVKDNKAKIEEFIQVVRNIIENETIDSAETFAGAIKLMRELLKGSQDIYSYLSKTAIQSKFASYQVAQEKQKAERILANPEWKDVIWEAEEHLMFKGDIGFLLLETENNLDLFKKRYEVAKEMFDEGGVKGKYRENALLLRALITRLDHWSLVWNLNFDSSRDNWKAYILKTMYKEKENRITKHFLTLLDNEDKLDVFITEEPSLEKNNENFELYKKTLKNLYQTELLIAICEKCYLRWESENYILYPYNGRKEQFKYIVTHERNSKLAKAIEEGIITTEQQLEVNGKKIPFFWGWNVSFIYNKEEYMVV</sequence>
<gene>
    <name evidence="2" type="ORF">VJJ49_00150</name>
</gene>
<evidence type="ECO:0000313" key="3">
    <source>
        <dbReference type="Proteomes" id="UP001324270"/>
    </source>
</evidence>
<dbReference type="Pfam" id="PF03235">
    <property type="entry name" value="GmrSD_N"/>
    <property type="match status" value="1"/>
</dbReference>
<name>A0ABU5Y5B4_9FLAO</name>
<keyword evidence="3" id="KW-1185">Reference proteome</keyword>
<dbReference type="EMBL" id="JAYKBV010000001">
    <property type="protein sequence ID" value="MEB3039108.1"/>
    <property type="molecule type" value="Genomic_DNA"/>
</dbReference>
<dbReference type="InterPro" id="IPR004919">
    <property type="entry name" value="GmrSD_N"/>
</dbReference>